<dbReference type="AlphaFoldDB" id="A0A495ICV9"/>
<dbReference type="OrthoDB" id="572586at2"/>
<proteinExistence type="predicted"/>
<keyword evidence="2" id="KW-1185">Reference proteome</keyword>
<name>A0A495ICV9_9MICO</name>
<evidence type="ECO:0000313" key="2">
    <source>
        <dbReference type="Proteomes" id="UP000280008"/>
    </source>
</evidence>
<reference evidence="1 2" key="1">
    <citation type="submission" date="2018-10" db="EMBL/GenBank/DDBJ databases">
        <title>Sequencing the genomes of 1000 actinobacteria strains.</title>
        <authorList>
            <person name="Klenk H.-P."/>
        </authorList>
    </citation>
    <scope>NUCLEOTIDE SEQUENCE [LARGE SCALE GENOMIC DNA]</scope>
    <source>
        <strain evidence="1 2">DSM 17894</strain>
    </source>
</reference>
<comment type="caution">
    <text evidence="1">The sequence shown here is derived from an EMBL/GenBank/DDBJ whole genome shotgun (WGS) entry which is preliminary data.</text>
</comment>
<sequence>MTRWAPEKSDTLAALATEILHNYSRGRVLVAVDGPDRVAASGFADDVAAAVEGADHVAGRSTADGLGDDAFRSQVAAPFRAADGDALLVVDHALTGRTGLSGAWNYAVWVVGDFVADRSPEERGRANAVIDASDPEHPRRLFDDAC</sequence>
<accession>A0A495ICV9</accession>
<gene>
    <name evidence="1" type="ORF">C8E83_0940</name>
</gene>
<dbReference type="EMBL" id="RBKS01000001">
    <property type="protein sequence ID" value="RKR73843.1"/>
    <property type="molecule type" value="Genomic_DNA"/>
</dbReference>
<evidence type="ECO:0000313" key="1">
    <source>
        <dbReference type="EMBL" id="RKR73843.1"/>
    </source>
</evidence>
<dbReference type="Proteomes" id="UP000280008">
    <property type="component" value="Unassembled WGS sequence"/>
</dbReference>
<protein>
    <recommendedName>
        <fullName evidence="3">Uridine kinase</fullName>
    </recommendedName>
</protein>
<evidence type="ECO:0008006" key="3">
    <source>
        <dbReference type="Google" id="ProtNLM"/>
    </source>
</evidence>
<dbReference type="RefSeq" id="WP_121368660.1">
    <property type="nucleotide sequence ID" value="NZ_RBKS01000001.1"/>
</dbReference>
<organism evidence="1 2">
    <name type="scientific">Frondihabitans australicus</name>
    <dbReference type="NCBI Taxonomy" id="386892"/>
    <lineage>
        <taxon>Bacteria</taxon>
        <taxon>Bacillati</taxon>
        <taxon>Actinomycetota</taxon>
        <taxon>Actinomycetes</taxon>
        <taxon>Micrococcales</taxon>
        <taxon>Microbacteriaceae</taxon>
        <taxon>Frondihabitans</taxon>
    </lineage>
</organism>